<comment type="subcellular location">
    <subcellularLocation>
        <location evidence="1">Membrane</location>
        <topology evidence="1">Multi-pass membrane protein</topology>
    </subcellularLocation>
</comment>
<accession>B9Z0K9</accession>
<evidence type="ECO:0000256" key="2">
    <source>
        <dbReference type="ARBA" id="ARBA00009773"/>
    </source>
</evidence>
<proteinExistence type="inferred from homology"/>
<feature type="transmembrane region" description="Helical" evidence="6">
    <location>
        <begin position="154"/>
        <end position="176"/>
    </location>
</feature>
<feature type="transmembrane region" description="Helical" evidence="6">
    <location>
        <begin position="30"/>
        <end position="48"/>
    </location>
</feature>
<comment type="similarity">
    <text evidence="2">Belongs to the autoinducer-2 exporter (AI-2E) (TC 2.A.86) family.</text>
</comment>
<evidence type="ECO:0000256" key="5">
    <source>
        <dbReference type="ARBA" id="ARBA00023136"/>
    </source>
</evidence>
<keyword evidence="8" id="KW-1185">Reference proteome</keyword>
<feature type="transmembrane region" description="Helical" evidence="6">
    <location>
        <begin position="273"/>
        <end position="294"/>
    </location>
</feature>
<keyword evidence="5 6" id="KW-0472">Membrane</keyword>
<protein>
    <recommendedName>
        <fullName evidence="9">AI-2E family transporter</fullName>
    </recommendedName>
</protein>
<gene>
    <name evidence="7" type="ORF">FuraDRAFT_0631</name>
</gene>
<feature type="transmembrane region" description="Helical" evidence="6">
    <location>
        <begin position="306"/>
        <end position="339"/>
    </location>
</feature>
<evidence type="ECO:0008006" key="9">
    <source>
        <dbReference type="Google" id="ProtNLM"/>
    </source>
</evidence>
<dbReference type="PANTHER" id="PTHR21716:SF4">
    <property type="entry name" value="TRANSMEMBRANE PROTEIN 245"/>
    <property type="match status" value="1"/>
</dbReference>
<dbReference type="Pfam" id="PF01594">
    <property type="entry name" value="AI-2E_transport"/>
    <property type="match status" value="1"/>
</dbReference>
<keyword evidence="4 6" id="KW-1133">Transmembrane helix</keyword>
<feature type="transmembrane region" description="Helical" evidence="6">
    <location>
        <begin position="210"/>
        <end position="233"/>
    </location>
</feature>
<evidence type="ECO:0000256" key="4">
    <source>
        <dbReference type="ARBA" id="ARBA00022989"/>
    </source>
</evidence>
<evidence type="ECO:0000256" key="3">
    <source>
        <dbReference type="ARBA" id="ARBA00022692"/>
    </source>
</evidence>
<dbReference type="EMBL" id="ACIS01000002">
    <property type="protein sequence ID" value="EEG09615.1"/>
    <property type="molecule type" value="Genomic_DNA"/>
</dbReference>
<dbReference type="eggNOG" id="COG0628">
    <property type="taxonomic scope" value="Bacteria"/>
</dbReference>
<comment type="caution">
    <text evidence="7">The sequence shown here is derived from an EMBL/GenBank/DDBJ whole genome shotgun (WGS) entry which is preliminary data.</text>
</comment>
<dbReference type="Proteomes" id="UP000003165">
    <property type="component" value="Unassembled WGS sequence"/>
</dbReference>
<dbReference type="PANTHER" id="PTHR21716">
    <property type="entry name" value="TRANSMEMBRANE PROTEIN"/>
    <property type="match status" value="1"/>
</dbReference>
<organism evidence="7 8">
    <name type="scientific">Pseudogulbenkiania ferrooxidans 2002</name>
    <dbReference type="NCBI Taxonomy" id="279714"/>
    <lineage>
        <taxon>Bacteria</taxon>
        <taxon>Pseudomonadati</taxon>
        <taxon>Pseudomonadota</taxon>
        <taxon>Betaproteobacteria</taxon>
        <taxon>Neisseriales</taxon>
        <taxon>Chromobacteriaceae</taxon>
        <taxon>Pseudogulbenkiania</taxon>
    </lineage>
</organism>
<dbReference type="InterPro" id="IPR002549">
    <property type="entry name" value="AI-2E-like"/>
</dbReference>
<evidence type="ECO:0000256" key="1">
    <source>
        <dbReference type="ARBA" id="ARBA00004141"/>
    </source>
</evidence>
<keyword evidence="3 6" id="KW-0812">Transmembrane</keyword>
<feature type="transmembrane region" description="Helical" evidence="6">
    <location>
        <begin position="60"/>
        <end position="83"/>
    </location>
</feature>
<evidence type="ECO:0000313" key="8">
    <source>
        <dbReference type="Proteomes" id="UP000003165"/>
    </source>
</evidence>
<dbReference type="AlphaFoldDB" id="B9Z0K9"/>
<feature type="transmembrane region" description="Helical" evidence="6">
    <location>
        <begin position="7"/>
        <end position="24"/>
    </location>
</feature>
<evidence type="ECO:0000256" key="6">
    <source>
        <dbReference type="SAM" id="Phobius"/>
    </source>
</evidence>
<reference evidence="7 8" key="1">
    <citation type="submission" date="2009-02" db="EMBL/GenBank/DDBJ databases">
        <title>Sequencing of the draft genome and assembly of Lutiella nitroferrum 2002.</title>
        <authorList>
            <consortium name="US DOE Joint Genome Institute (JGI-PGF)"/>
            <person name="Lucas S."/>
            <person name="Copeland A."/>
            <person name="Lapidus A."/>
            <person name="Glavina del Rio T."/>
            <person name="Tice H."/>
            <person name="Bruce D."/>
            <person name="Goodwin L."/>
            <person name="Pitluck S."/>
            <person name="Larimer F."/>
            <person name="Land M.L."/>
            <person name="Hauser L."/>
            <person name="Coates J.D."/>
        </authorList>
    </citation>
    <scope>NUCLEOTIDE SEQUENCE [LARGE SCALE GENOMIC DNA]</scope>
    <source>
        <strain evidence="7 8">2002</strain>
    </source>
</reference>
<name>B9Z0K9_9NEIS</name>
<sequence length="350" mass="37462">MDLYRRYFVIVVAALVALALYWMLVPFWGALAWGICLAFLLAPVHGWLMRVLKGRAGLSAGIITVLVPVVLAGPVFSLGVAFANQFADLVTHLQKQPLRIDANLLTQLERYPLVGSLAEWLRQKLTATNEQLQGWLVSSAQMLLQSLASTGGSFVLSALGTIVHFFMMLFLLFFLLRDGRQLLNRAVRLVPMQPQRRSKLLKLVGNTTRAVVYGTGLTAIAQGALVGIGFAIAGLPSAVVFGVLAAILALLPIGGTALVWVPAVGTLVATSQWGWAIFMLIWGAGVTVSDNLLRPLLISSQEPVSILVVFVGVIGGLSAFGMIGVIIGPVLLTVIAALLRFVEELLSSQA</sequence>
<feature type="transmembrane region" description="Helical" evidence="6">
    <location>
        <begin position="239"/>
        <end position="261"/>
    </location>
</feature>
<dbReference type="GO" id="GO:0016020">
    <property type="term" value="C:membrane"/>
    <property type="evidence" value="ECO:0007669"/>
    <property type="project" value="UniProtKB-SubCell"/>
</dbReference>
<evidence type="ECO:0000313" key="7">
    <source>
        <dbReference type="EMBL" id="EEG09615.1"/>
    </source>
</evidence>